<gene>
    <name evidence="1" type="ORF">METZ01_LOCUS458613</name>
</gene>
<evidence type="ECO:0000313" key="1">
    <source>
        <dbReference type="EMBL" id="SVE05759.1"/>
    </source>
</evidence>
<name>A0A383ADU3_9ZZZZ</name>
<proteinExistence type="predicted"/>
<evidence type="ECO:0008006" key="2">
    <source>
        <dbReference type="Google" id="ProtNLM"/>
    </source>
</evidence>
<organism evidence="1">
    <name type="scientific">marine metagenome</name>
    <dbReference type="NCBI Taxonomy" id="408172"/>
    <lineage>
        <taxon>unclassified sequences</taxon>
        <taxon>metagenomes</taxon>
        <taxon>ecological metagenomes</taxon>
    </lineage>
</organism>
<dbReference type="EMBL" id="UINC01191226">
    <property type="protein sequence ID" value="SVE05759.1"/>
    <property type="molecule type" value="Genomic_DNA"/>
</dbReference>
<dbReference type="AlphaFoldDB" id="A0A383ADU3"/>
<reference evidence="1" key="1">
    <citation type="submission" date="2018-05" db="EMBL/GenBank/DDBJ databases">
        <authorList>
            <person name="Lanie J.A."/>
            <person name="Ng W.-L."/>
            <person name="Kazmierczak K.M."/>
            <person name="Andrzejewski T.M."/>
            <person name="Davidsen T.M."/>
            <person name="Wayne K.J."/>
            <person name="Tettelin H."/>
            <person name="Glass J.I."/>
            <person name="Rusch D."/>
            <person name="Podicherti R."/>
            <person name="Tsui H.-C.T."/>
            <person name="Winkler M.E."/>
        </authorList>
    </citation>
    <scope>NUCLEOTIDE SEQUENCE</scope>
</reference>
<feature type="non-terminal residue" evidence="1">
    <location>
        <position position="213"/>
    </location>
</feature>
<protein>
    <recommendedName>
        <fullName evidence="2">Peptidase C-terminal archaeal/bacterial domain-containing protein</fullName>
    </recommendedName>
</protein>
<dbReference type="Gene3D" id="2.60.120.380">
    <property type="match status" value="1"/>
</dbReference>
<accession>A0A383ADU3</accession>
<sequence length="213" mass="24350">MTSGLPAWGMVWWKELCPTRVEYGKLNASLLTILMISSVMVVMISPLGEYDEIPVLEEKNPRSYVTTSDSPIRTTAQNSYYTNTVYDWNPSYNAYIWTQELNDWEIDGDEIVDFWFYVSSENVGAYLHAFLNTDNVNWGSDPDLDLYLYDPWGSVVDSSTSTDWTEVVSAYVTSSGFWKVRVDNYDSISGQYDLSRMFVENGAPKVELTQHPS</sequence>